<keyword evidence="9 12" id="KW-0720">Serine protease</keyword>
<dbReference type="InterPro" id="IPR000209">
    <property type="entry name" value="Peptidase_S8/S53_dom"/>
</dbReference>
<dbReference type="SMART" id="SM00944">
    <property type="entry name" value="Pro-kuma_activ"/>
    <property type="match status" value="1"/>
</dbReference>
<feature type="chain" id="PRO_5041249324" description="tripeptidyl-peptidase II" evidence="14">
    <location>
        <begin position="24"/>
        <end position="663"/>
    </location>
</feature>
<dbReference type="InterPro" id="IPR036852">
    <property type="entry name" value="Peptidase_S8/S53_dom_sf"/>
</dbReference>
<feature type="active site" description="Charge relay system" evidence="12">
    <location>
        <position position="305"/>
    </location>
</feature>
<evidence type="ECO:0000256" key="7">
    <source>
        <dbReference type="ARBA" id="ARBA00022723"/>
    </source>
</evidence>
<dbReference type="Gene3D" id="3.40.50.200">
    <property type="entry name" value="Peptidase S8/S53 domain"/>
    <property type="match status" value="1"/>
</dbReference>
<feature type="signal peptide" evidence="14">
    <location>
        <begin position="1"/>
        <end position="23"/>
    </location>
</feature>
<keyword evidence="11" id="KW-0865">Zymogen</keyword>
<dbReference type="CDD" id="cd11377">
    <property type="entry name" value="Pro-peptidase_S53"/>
    <property type="match status" value="1"/>
</dbReference>
<evidence type="ECO:0000256" key="11">
    <source>
        <dbReference type="ARBA" id="ARBA00023145"/>
    </source>
</evidence>
<keyword evidence="7" id="KW-0479">Metal-binding</keyword>
<evidence type="ECO:0000259" key="15">
    <source>
        <dbReference type="PROSITE" id="PS51695"/>
    </source>
</evidence>
<comment type="subcellular location">
    <subcellularLocation>
        <location evidence="4">Secreted</location>
        <location evidence="4">Extracellular space</location>
    </subcellularLocation>
</comment>
<keyword evidence="10" id="KW-0106">Calcium</keyword>
<feature type="active site" description="Charge relay system" evidence="12">
    <location>
        <position position="309"/>
    </location>
</feature>
<gene>
    <name evidence="16" type="ORF">B0T16DRAFT_434318</name>
</gene>
<dbReference type="Proteomes" id="UP001174936">
    <property type="component" value="Unassembled WGS sequence"/>
</dbReference>
<dbReference type="EC" id="3.4.14.10" evidence="5"/>
<organism evidence="16 17">
    <name type="scientific">Cercophora newfieldiana</name>
    <dbReference type="NCBI Taxonomy" id="92897"/>
    <lineage>
        <taxon>Eukaryota</taxon>
        <taxon>Fungi</taxon>
        <taxon>Dikarya</taxon>
        <taxon>Ascomycota</taxon>
        <taxon>Pezizomycotina</taxon>
        <taxon>Sordariomycetes</taxon>
        <taxon>Sordariomycetidae</taxon>
        <taxon>Sordariales</taxon>
        <taxon>Lasiosphaeriaceae</taxon>
        <taxon>Cercophora</taxon>
    </lineage>
</organism>
<evidence type="ECO:0000256" key="12">
    <source>
        <dbReference type="PROSITE-ProRule" id="PRU01032"/>
    </source>
</evidence>
<sequence>MYQPTRLQFLVFLVAFASTAANAWVDSYPVAYLPVPSTTPGSRQIQKSKRLFHEDVVQLDFSVATPENNVDLATRTLDELSDPESSRFGKHLSGREVARLFLPSKDSVAEVVQWLTGSGISPRDMRLSRNRGHLLVETSIAKASAILDTDIFAVNDREAHATIGTATYHLPRAIARHIDYVSFSLPSSRSSSYQPVVHPSPRQQGGAAQQQPPAAAATQVDCLRYMTPECLRALYNMSRAASDSAPHPNSSLGIFSMSWSAWLPNDLDAFFGLFEPALVGQRPKTLPINGGYTQTEHQSVVWNLECNLDHEYAMSLVHPIPSTNIQVGSRTQIGNTNMMVAAFSDDGYCEAGGIDPAVDLPVLDPENHSNYTDCGTVPDPPLVIAITYAWNEADFPARYLRRQCLEFLKLSLRGVTVLAATGDFGAADQRGRCVNATTGKPGNGNSTSHGLFSTSFPASCPFVTAVGATQLATTTTNATYYYSNATVFKFPPEIPLHTPNASSAGGFSRVFSRPPYQRAAVSSYLSHPDRAAHLSNLSSLGYFDRRGRAYPDLSANGVDYLVHSNGKLRAVSGASASTPVLAAMVARVNDGRLKAGKGPVGFLNGVLYRRWKEFGRGVLGGSGNRGCGVDEAFPVSEDGGWDAVTGLGTVDFGRLEGVLGGLP</sequence>
<dbReference type="GO" id="GO:0008240">
    <property type="term" value="F:tripeptidyl-peptidase activity"/>
    <property type="evidence" value="ECO:0007669"/>
    <property type="project" value="UniProtKB-EC"/>
</dbReference>
<accession>A0AA40D170</accession>
<evidence type="ECO:0000256" key="5">
    <source>
        <dbReference type="ARBA" id="ARBA00012462"/>
    </source>
</evidence>
<dbReference type="EMBL" id="JAULSV010000001">
    <property type="protein sequence ID" value="KAK0658012.1"/>
    <property type="molecule type" value="Genomic_DNA"/>
</dbReference>
<keyword evidence="6 12" id="KW-0645">Protease</keyword>
<comment type="catalytic activity">
    <reaction evidence="1">
        <text>Release of an N-terminal tripeptide from a polypeptide.</text>
        <dbReference type="EC" id="3.4.14.10"/>
    </reaction>
</comment>
<evidence type="ECO:0000313" key="16">
    <source>
        <dbReference type="EMBL" id="KAK0658012.1"/>
    </source>
</evidence>
<dbReference type="GO" id="GO:0004252">
    <property type="term" value="F:serine-type endopeptidase activity"/>
    <property type="evidence" value="ECO:0007669"/>
    <property type="project" value="UniProtKB-UniRule"/>
</dbReference>
<dbReference type="InterPro" id="IPR015366">
    <property type="entry name" value="S53_propep"/>
</dbReference>
<dbReference type="SUPFAM" id="SSF54897">
    <property type="entry name" value="Protease propeptides/inhibitors"/>
    <property type="match status" value="1"/>
</dbReference>
<comment type="caution">
    <text evidence="16">The sequence shown here is derived from an EMBL/GenBank/DDBJ whole genome shotgun (WGS) entry which is preliminary data.</text>
</comment>
<evidence type="ECO:0000256" key="6">
    <source>
        <dbReference type="ARBA" id="ARBA00022670"/>
    </source>
</evidence>
<evidence type="ECO:0000256" key="13">
    <source>
        <dbReference type="SAM" id="MobiDB-lite"/>
    </source>
</evidence>
<dbReference type="Pfam" id="PF00082">
    <property type="entry name" value="Peptidase_S8"/>
    <property type="match status" value="1"/>
</dbReference>
<proteinExistence type="predicted"/>
<keyword evidence="14" id="KW-0732">Signal</keyword>
<evidence type="ECO:0000256" key="10">
    <source>
        <dbReference type="ARBA" id="ARBA00022837"/>
    </source>
</evidence>
<dbReference type="CDD" id="cd04056">
    <property type="entry name" value="Peptidases_S53"/>
    <property type="match status" value="1"/>
</dbReference>
<dbReference type="Pfam" id="PF09286">
    <property type="entry name" value="Pro-kuma_activ"/>
    <property type="match status" value="1"/>
</dbReference>
<evidence type="ECO:0000256" key="4">
    <source>
        <dbReference type="ARBA" id="ARBA00004239"/>
    </source>
</evidence>
<evidence type="ECO:0000256" key="8">
    <source>
        <dbReference type="ARBA" id="ARBA00022801"/>
    </source>
</evidence>
<feature type="domain" description="Peptidase S53" evidence="15">
    <location>
        <begin position="225"/>
        <end position="662"/>
    </location>
</feature>
<dbReference type="PROSITE" id="PS51695">
    <property type="entry name" value="SEDOLISIN"/>
    <property type="match status" value="1"/>
</dbReference>
<evidence type="ECO:0000256" key="3">
    <source>
        <dbReference type="ARBA" id="ARBA00002451"/>
    </source>
</evidence>
<evidence type="ECO:0000256" key="1">
    <source>
        <dbReference type="ARBA" id="ARBA00001910"/>
    </source>
</evidence>
<feature type="region of interest" description="Disordered" evidence="13">
    <location>
        <begin position="189"/>
        <end position="213"/>
    </location>
</feature>
<keyword evidence="17" id="KW-1185">Reference proteome</keyword>
<dbReference type="GO" id="GO:0005576">
    <property type="term" value="C:extracellular region"/>
    <property type="evidence" value="ECO:0007669"/>
    <property type="project" value="UniProtKB-SubCell"/>
</dbReference>
<dbReference type="InterPro" id="IPR050819">
    <property type="entry name" value="Tripeptidyl-peptidase_I"/>
</dbReference>
<dbReference type="GO" id="GO:0006508">
    <property type="term" value="P:proteolysis"/>
    <property type="evidence" value="ECO:0007669"/>
    <property type="project" value="UniProtKB-KW"/>
</dbReference>
<evidence type="ECO:0000256" key="9">
    <source>
        <dbReference type="ARBA" id="ARBA00022825"/>
    </source>
</evidence>
<dbReference type="GO" id="GO:0046872">
    <property type="term" value="F:metal ion binding"/>
    <property type="evidence" value="ECO:0007669"/>
    <property type="project" value="UniProtKB-KW"/>
</dbReference>
<dbReference type="InterPro" id="IPR030400">
    <property type="entry name" value="Sedolisin_dom"/>
</dbReference>
<dbReference type="AlphaFoldDB" id="A0AA40D170"/>
<protein>
    <recommendedName>
        <fullName evidence="5">tripeptidyl-peptidase II</fullName>
        <ecNumber evidence="5">3.4.14.10</ecNumber>
    </recommendedName>
</protein>
<reference evidence="16" key="1">
    <citation type="submission" date="2023-06" db="EMBL/GenBank/DDBJ databases">
        <title>Genome-scale phylogeny and comparative genomics of the fungal order Sordariales.</title>
        <authorList>
            <consortium name="Lawrence Berkeley National Laboratory"/>
            <person name="Hensen N."/>
            <person name="Bonometti L."/>
            <person name="Westerberg I."/>
            <person name="Brannstrom I.O."/>
            <person name="Guillou S."/>
            <person name="Cros-Aarteil S."/>
            <person name="Calhoun S."/>
            <person name="Haridas S."/>
            <person name="Kuo A."/>
            <person name="Mondo S."/>
            <person name="Pangilinan J."/>
            <person name="Riley R."/>
            <person name="Labutti K."/>
            <person name="Andreopoulos B."/>
            <person name="Lipzen A."/>
            <person name="Chen C."/>
            <person name="Yanf M."/>
            <person name="Daum C."/>
            <person name="Ng V."/>
            <person name="Clum A."/>
            <person name="Steindorff A."/>
            <person name="Ohm R."/>
            <person name="Martin F."/>
            <person name="Silar P."/>
            <person name="Natvig D."/>
            <person name="Lalanne C."/>
            <person name="Gautier V."/>
            <person name="Ament-Velasquez S.L."/>
            <person name="Kruys A."/>
            <person name="Hutchinson M.I."/>
            <person name="Powell A.J."/>
            <person name="Barry K."/>
            <person name="Miller A.N."/>
            <person name="Grigoriev I.V."/>
            <person name="Debuchy R."/>
            <person name="Gladieux P."/>
            <person name="Thoren M.H."/>
            <person name="Johannesson H."/>
        </authorList>
    </citation>
    <scope>NUCLEOTIDE SEQUENCE</scope>
    <source>
        <strain evidence="16">SMH2532-1</strain>
    </source>
</reference>
<evidence type="ECO:0000256" key="2">
    <source>
        <dbReference type="ARBA" id="ARBA00001913"/>
    </source>
</evidence>
<dbReference type="PANTHER" id="PTHR14218:SF19">
    <property type="entry name" value="SERINE PROTEASE AORO, PUTATIVE (AFU_ORTHOLOGUE AFUA_6G10250)-RELATED"/>
    <property type="match status" value="1"/>
</dbReference>
<feature type="compositionally biased region" description="Low complexity" evidence="13">
    <location>
        <begin position="203"/>
        <end position="213"/>
    </location>
</feature>
<dbReference type="SUPFAM" id="SSF52743">
    <property type="entry name" value="Subtilisin-like"/>
    <property type="match status" value="1"/>
</dbReference>
<name>A0AA40D170_9PEZI</name>
<comment type="cofactor">
    <cofactor evidence="2">
        <name>Ca(2+)</name>
        <dbReference type="ChEBI" id="CHEBI:29108"/>
    </cofactor>
</comment>
<feature type="active site" description="Charge relay system" evidence="12">
    <location>
        <position position="575"/>
    </location>
</feature>
<keyword evidence="8 12" id="KW-0378">Hydrolase</keyword>
<dbReference type="PANTHER" id="PTHR14218">
    <property type="entry name" value="PROTEASE S8 TRIPEPTIDYL PEPTIDASE I CLN2"/>
    <property type="match status" value="1"/>
</dbReference>
<comment type="function">
    <text evidence="3">Secreted tripeptidyl-peptidase which degrades proteins at acidic pHs and is involved in virulence.</text>
</comment>
<comment type="caution">
    <text evidence="12">Lacks conserved residue(s) required for the propagation of feature annotation.</text>
</comment>
<evidence type="ECO:0000256" key="14">
    <source>
        <dbReference type="SAM" id="SignalP"/>
    </source>
</evidence>
<evidence type="ECO:0000313" key="17">
    <source>
        <dbReference type="Proteomes" id="UP001174936"/>
    </source>
</evidence>